<name>A0ABW0N1Z0_9ACTN</name>
<keyword evidence="2" id="KW-1185">Reference proteome</keyword>
<comment type="caution">
    <text evidence="1">The sequence shown here is derived from an EMBL/GenBank/DDBJ whole genome shotgun (WGS) entry which is preliminary data.</text>
</comment>
<reference evidence="2" key="1">
    <citation type="journal article" date="2019" name="Int. J. Syst. Evol. Microbiol.">
        <title>The Global Catalogue of Microorganisms (GCM) 10K type strain sequencing project: providing services to taxonomists for standard genome sequencing and annotation.</title>
        <authorList>
            <consortium name="The Broad Institute Genomics Platform"/>
            <consortium name="The Broad Institute Genome Sequencing Center for Infectious Disease"/>
            <person name="Wu L."/>
            <person name="Ma J."/>
        </authorList>
    </citation>
    <scope>NUCLEOTIDE SEQUENCE [LARGE SCALE GENOMIC DNA]</scope>
    <source>
        <strain evidence="2">KACC 13778</strain>
    </source>
</reference>
<dbReference type="Proteomes" id="UP001595956">
    <property type="component" value="Unassembled WGS sequence"/>
</dbReference>
<evidence type="ECO:0000313" key="1">
    <source>
        <dbReference type="EMBL" id="MFC5493773.1"/>
    </source>
</evidence>
<evidence type="ECO:0000313" key="2">
    <source>
        <dbReference type="Proteomes" id="UP001595956"/>
    </source>
</evidence>
<dbReference type="EMBL" id="JBHSMD010000004">
    <property type="protein sequence ID" value="MFC5493773.1"/>
    <property type="molecule type" value="Genomic_DNA"/>
</dbReference>
<sequence length="52" mass="5588">MTDREIEPDIADAVHAVTNRYGVAGLEDLIALAQEELVVARRALEELAPGAD</sequence>
<proteinExistence type="predicted"/>
<organism evidence="1 2">
    <name type="scientific">Nocardioides caricicola</name>
    <dbReference type="NCBI Taxonomy" id="634770"/>
    <lineage>
        <taxon>Bacteria</taxon>
        <taxon>Bacillati</taxon>
        <taxon>Actinomycetota</taxon>
        <taxon>Actinomycetes</taxon>
        <taxon>Propionibacteriales</taxon>
        <taxon>Nocardioidaceae</taxon>
        <taxon>Nocardioides</taxon>
    </lineage>
</organism>
<accession>A0ABW0N1Z0</accession>
<dbReference type="RefSeq" id="WP_345178132.1">
    <property type="nucleotide sequence ID" value="NZ_BAABFQ010000007.1"/>
</dbReference>
<protein>
    <submittedName>
        <fullName evidence="1">Uncharacterized protein</fullName>
    </submittedName>
</protein>
<gene>
    <name evidence="1" type="ORF">ACFPKY_11720</name>
</gene>